<sequence>MRILVTGGAGFLGSHLCERLLNEGNDVICLDNLFTGSKDNIIHLMDNHRFELIRHDIVEPILLEVDRIYNLACPASPVHYQYNPVKTVKTSVMGMINMLGMAKRVKARILQASTSEVYGDPQVHPQKEEYWGNVNPIGIRSCYDEGKRVAETLMMDYHRQNKVDIRIIRIFNTYGPRMAENDGRVVSNFMLQALKNEDITVFGEGRQTRSFCYVSDLIDGMIRMMENEQDFIGPVNLGNPVENTILEFAEKIITITGSKSKIIYKPLPQDDPKQRRPDITLAQEKLGWQPSIDLETGLKATADYFAARCNRG</sequence>
<feature type="domain" description="NAD(P)-binding" evidence="16">
    <location>
        <begin position="4"/>
        <end position="300"/>
    </location>
</feature>
<keyword evidence="7" id="KW-0963">Cytoplasm</keyword>
<dbReference type="SUPFAM" id="SSF51735">
    <property type="entry name" value="NAD(P)-binding Rossmann-fold domains"/>
    <property type="match status" value="1"/>
</dbReference>
<evidence type="ECO:0000256" key="1">
    <source>
        <dbReference type="ARBA" id="ARBA00001911"/>
    </source>
</evidence>
<evidence type="ECO:0000256" key="13">
    <source>
        <dbReference type="ARBA" id="ARBA00023034"/>
    </source>
</evidence>
<dbReference type="RefSeq" id="WP_012469211.1">
    <property type="nucleotide sequence ID" value="NC_010814.1"/>
</dbReference>
<organism evidence="17 18">
    <name type="scientific">Trichlorobacter lovleyi (strain ATCC BAA-1151 / DSM 17278 / SZ)</name>
    <name type="common">Geobacter lovleyi</name>
    <dbReference type="NCBI Taxonomy" id="398767"/>
    <lineage>
        <taxon>Bacteria</taxon>
        <taxon>Pseudomonadati</taxon>
        <taxon>Thermodesulfobacteriota</taxon>
        <taxon>Desulfuromonadia</taxon>
        <taxon>Geobacterales</taxon>
        <taxon>Geobacteraceae</taxon>
        <taxon>Trichlorobacter</taxon>
    </lineage>
</organism>
<accession>B3E6N7</accession>
<comment type="cofactor">
    <cofactor evidence="1">
        <name>NAD(+)</name>
        <dbReference type="ChEBI" id="CHEBI:57540"/>
    </cofactor>
</comment>
<keyword evidence="8" id="KW-0812">Transmembrane</keyword>
<dbReference type="GO" id="GO:0033320">
    <property type="term" value="P:UDP-D-xylose biosynthetic process"/>
    <property type="evidence" value="ECO:0007669"/>
    <property type="project" value="UniProtKB-UniPathway"/>
</dbReference>
<evidence type="ECO:0000313" key="18">
    <source>
        <dbReference type="Proteomes" id="UP000002420"/>
    </source>
</evidence>
<keyword evidence="13" id="KW-0333">Golgi apparatus</keyword>
<keyword evidence="12" id="KW-0520">NAD</keyword>
<dbReference type="GO" id="GO:0048040">
    <property type="term" value="F:UDP-glucuronate decarboxylase activity"/>
    <property type="evidence" value="ECO:0007669"/>
    <property type="project" value="UniProtKB-EC"/>
</dbReference>
<dbReference type="GO" id="GO:0005737">
    <property type="term" value="C:cytoplasm"/>
    <property type="evidence" value="ECO:0007669"/>
    <property type="project" value="UniProtKB-SubCell"/>
</dbReference>
<evidence type="ECO:0000256" key="12">
    <source>
        <dbReference type="ARBA" id="ARBA00023027"/>
    </source>
</evidence>
<dbReference type="GO" id="GO:0070403">
    <property type="term" value="F:NAD+ binding"/>
    <property type="evidence" value="ECO:0007669"/>
    <property type="project" value="InterPro"/>
</dbReference>
<evidence type="ECO:0000256" key="10">
    <source>
        <dbReference type="ARBA" id="ARBA00022968"/>
    </source>
</evidence>
<evidence type="ECO:0000256" key="6">
    <source>
        <dbReference type="ARBA" id="ARBA00012290"/>
    </source>
</evidence>
<dbReference type="Gene3D" id="3.40.50.720">
    <property type="entry name" value="NAD(P)-binding Rossmann-like Domain"/>
    <property type="match status" value="1"/>
</dbReference>
<dbReference type="KEGG" id="glo:Glov_1140"/>
<dbReference type="InterPro" id="IPR044516">
    <property type="entry name" value="UXS-like"/>
</dbReference>
<keyword evidence="18" id="KW-1185">Reference proteome</keyword>
<dbReference type="UniPathway" id="UPA00796">
    <property type="reaction ID" value="UER00771"/>
</dbReference>
<evidence type="ECO:0000313" key="17">
    <source>
        <dbReference type="EMBL" id="ACD94862.1"/>
    </source>
</evidence>
<keyword evidence="10" id="KW-0735">Signal-anchor</keyword>
<evidence type="ECO:0000256" key="7">
    <source>
        <dbReference type="ARBA" id="ARBA00022490"/>
    </source>
</evidence>
<protein>
    <recommendedName>
        <fullName evidence="6">UDP-glucuronate decarboxylase</fullName>
        <ecNumber evidence="6">4.1.1.35</ecNumber>
    </recommendedName>
</protein>
<evidence type="ECO:0000256" key="3">
    <source>
        <dbReference type="ARBA" id="ARBA00004496"/>
    </source>
</evidence>
<dbReference type="InterPro" id="IPR036291">
    <property type="entry name" value="NAD(P)-bd_dom_sf"/>
</dbReference>
<dbReference type="FunFam" id="3.40.50.720:FF:000150">
    <property type="entry name" value="UDP-glucuronic acid decarboxylase 6"/>
    <property type="match status" value="1"/>
</dbReference>
<dbReference type="OrthoDB" id="9769113at2"/>
<dbReference type="Pfam" id="PF16363">
    <property type="entry name" value="GDP_Man_Dehyd"/>
    <property type="match status" value="1"/>
</dbReference>
<evidence type="ECO:0000256" key="9">
    <source>
        <dbReference type="ARBA" id="ARBA00022793"/>
    </source>
</evidence>
<dbReference type="PANTHER" id="PTHR43078">
    <property type="entry name" value="UDP-GLUCURONIC ACID DECARBOXYLASE-RELATED"/>
    <property type="match status" value="1"/>
</dbReference>
<comment type="similarity">
    <text evidence="5">Belongs to the NAD(P)-dependent epimerase/dehydratase family. UDP-glucuronic acid decarboxylase subfamily.</text>
</comment>
<evidence type="ECO:0000256" key="5">
    <source>
        <dbReference type="ARBA" id="ARBA00007505"/>
    </source>
</evidence>
<evidence type="ECO:0000256" key="14">
    <source>
        <dbReference type="ARBA" id="ARBA00023136"/>
    </source>
</evidence>
<keyword evidence="15" id="KW-0456">Lyase</keyword>
<dbReference type="CDD" id="cd05230">
    <property type="entry name" value="UGD_SDR_e"/>
    <property type="match status" value="1"/>
</dbReference>
<evidence type="ECO:0000259" key="16">
    <source>
        <dbReference type="Pfam" id="PF16363"/>
    </source>
</evidence>
<evidence type="ECO:0000256" key="4">
    <source>
        <dbReference type="ARBA" id="ARBA00005100"/>
    </source>
</evidence>
<comment type="pathway">
    <text evidence="4">Nucleotide-sugar biosynthesis; UDP-alpha-D-xylose biosynthesis; UDP-alpha-D-xylose from UDP-alpha-D-glucuronate: step 1/1.</text>
</comment>
<dbReference type="HOGENOM" id="CLU_007383_4_0_7"/>
<keyword evidence="14" id="KW-0472">Membrane</keyword>
<name>B3E6N7_TRIL1</name>
<keyword evidence="9" id="KW-0210">Decarboxylase</keyword>
<dbReference type="STRING" id="398767.Glov_1140"/>
<dbReference type="AlphaFoldDB" id="B3E6N7"/>
<dbReference type="GO" id="GO:0042732">
    <property type="term" value="P:D-xylose metabolic process"/>
    <property type="evidence" value="ECO:0007669"/>
    <property type="project" value="InterPro"/>
</dbReference>
<dbReference type="Proteomes" id="UP000002420">
    <property type="component" value="Chromosome"/>
</dbReference>
<evidence type="ECO:0000256" key="15">
    <source>
        <dbReference type="ARBA" id="ARBA00023239"/>
    </source>
</evidence>
<comment type="subcellular location">
    <subcellularLocation>
        <location evidence="3">Cytoplasm</location>
    </subcellularLocation>
    <subcellularLocation>
        <location evidence="2">Golgi apparatus</location>
        <location evidence="2">Golgi stack membrane</location>
        <topology evidence="2">Single-pass type II membrane protein</topology>
    </subcellularLocation>
</comment>
<proteinExistence type="inferred from homology"/>
<evidence type="ECO:0000256" key="2">
    <source>
        <dbReference type="ARBA" id="ARBA00004447"/>
    </source>
</evidence>
<dbReference type="EC" id="4.1.1.35" evidence="6"/>
<dbReference type="InterPro" id="IPR016040">
    <property type="entry name" value="NAD(P)-bd_dom"/>
</dbReference>
<evidence type="ECO:0000256" key="8">
    <source>
        <dbReference type="ARBA" id="ARBA00022692"/>
    </source>
</evidence>
<dbReference type="eggNOG" id="COG0451">
    <property type="taxonomic scope" value="Bacteria"/>
</dbReference>
<dbReference type="EMBL" id="CP001089">
    <property type="protein sequence ID" value="ACD94862.1"/>
    <property type="molecule type" value="Genomic_DNA"/>
</dbReference>
<dbReference type="PANTHER" id="PTHR43078:SF6">
    <property type="entry name" value="UDP-GLUCURONIC ACID DECARBOXYLASE 1"/>
    <property type="match status" value="1"/>
</dbReference>
<evidence type="ECO:0000256" key="11">
    <source>
        <dbReference type="ARBA" id="ARBA00022989"/>
    </source>
</evidence>
<gene>
    <name evidence="17" type="ordered locus">Glov_1140</name>
</gene>
<reference evidence="17 18" key="1">
    <citation type="submission" date="2008-05" db="EMBL/GenBank/DDBJ databases">
        <title>Complete sequence of chromosome of Geobacter lovleyi SZ.</title>
        <authorList>
            <consortium name="US DOE Joint Genome Institute"/>
            <person name="Lucas S."/>
            <person name="Copeland A."/>
            <person name="Lapidus A."/>
            <person name="Glavina del Rio T."/>
            <person name="Dalin E."/>
            <person name="Tice H."/>
            <person name="Bruce D."/>
            <person name="Goodwin L."/>
            <person name="Pitluck S."/>
            <person name="Chertkov O."/>
            <person name="Meincke L."/>
            <person name="Brettin T."/>
            <person name="Detter J.C."/>
            <person name="Han C."/>
            <person name="Tapia R."/>
            <person name="Kuske C.R."/>
            <person name="Schmutz J."/>
            <person name="Larimer F."/>
            <person name="Land M."/>
            <person name="Hauser L."/>
            <person name="Kyrpides N."/>
            <person name="Mikhailova N."/>
            <person name="Sung Y."/>
            <person name="Fletcher K.E."/>
            <person name="Ritalahti K.M."/>
            <person name="Loeffler F.E."/>
            <person name="Richardson P."/>
        </authorList>
    </citation>
    <scope>NUCLEOTIDE SEQUENCE [LARGE SCALE GENOMIC DNA]</scope>
    <source>
        <strain evidence="18">ATCC BAA-1151 / DSM 17278 / SZ</strain>
    </source>
</reference>
<keyword evidence="11" id="KW-1133">Transmembrane helix</keyword>